<dbReference type="EMBL" id="BLXT01002115">
    <property type="protein sequence ID" value="GFN91234.1"/>
    <property type="molecule type" value="Genomic_DNA"/>
</dbReference>
<protein>
    <submittedName>
        <fullName evidence="2">Uncharacterized protein</fullName>
    </submittedName>
</protein>
<evidence type="ECO:0000313" key="2">
    <source>
        <dbReference type="EMBL" id="GFN91234.1"/>
    </source>
</evidence>
<feature type="region of interest" description="Disordered" evidence="1">
    <location>
        <begin position="64"/>
        <end position="95"/>
    </location>
</feature>
<reference evidence="2 3" key="1">
    <citation type="journal article" date="2021" name="Elife">
        <title>Chloroplast acquisition without the gene transfer in kleptoplastic sea slugs, Plakobranchus ocellatus.</title>
        <authorList>
            <person name="Maeda T."/>
            <person name="Takahashi S."/>
            <person name="Yoshida T."/>
            <person name="Shimamura S."/>
            <person name="Takaki Y."/>
            <person name="Nagai Y."/>
            <person name="Toyoda A."/>
            <person name="Suzuki Y."/>
            <person name="Arimoto A."/>
            <person name="Ishii H."/>
            <person name="Satoh N."/>
            <person name="Nishiyama T."/>
            <person name="Hasebe M."/>
            <person name="Maruyama T."/>
            <person name="Minagawa J."/>
            <person name="Obokata J."/>
            <person name="Shigenobu S."/>
        </authorList>
    </citation>
    <scope>NUCLEOTIDE SEQUENCE [LARGE SCALE GENOMIC DNA]</scope>
</reference>
<gene>
    <name evidence="2" type="ORF">PoB_001774000</name>
</gene>
<sequence length="95" mass="10754">MASDFSLRPAGTRLPQVRVPPLAPRPDGGPEILRSPYCGIAMYKNQTSFVALSRMFLGFLSFLRDDDDNDDDDDDVDDDNEDDDNDDYDDKFDDL</sequence>
<dbReference type="AlphaFoldDB" id="A0AAV3Z6W1"/>
<name>A0AAV3Z6W1_9GAST</name>
<evidence type="ECO:0000313" key="3">
    <source>
        <dbReference type="Proteomes" id="UP000735302"/>
    </source>
</evidence>
<comment type="caution">
    <text evidence="2">The sequence shown here is derived from an EMBL/GenBank/DDBJ whole genome shotgun (WGS) entry which is preliminary data.</text>
</comment>
<feature type="region of interest" description="Disordered" evidence="1">
    <location>
        <begin position="1"/>
        <end position="31"/>
    </location>
</feature>
<proteinExistence type="predicted"/>
<dbReference type="Proteomes" id="UP000735302">
    <property type="component" value="Unassembled WGS sequence"/>
</dbReference>
<feature type="compositionally biased region" description="Acidic residues" evidence="1">
    <location>
        <begin position="65"/>
        <end position="95"/>
    </location>
</feature>
<evidence type="ECO:0000256" key="1">
    <source>
        <dbReference type="SAM" id="MobiDB-lite"/>
    </source>
</evidence>
<organism evidence="2 3">
    <name type="scientific">Plakobranchus ocellatus</name>
    <dbReference type="NCBI Taxonomy" id="259542"/>
    <lineage>
        <taxon>Eukaryota</taxon>
        <taxon>Metazoa</taxon>
        <taxon>Spiralia</taxon>
        <taxon>Lophotrochozoa</taxon>
        <taxon>Mollusca</taxon>
        <taxon>Gastropoda</taxon>
        <taxon>Heterobranchia</taxon>
        <taxon>Euthyneura</taxon>
        <taxon>Panpulmonata</taxon>
        <taxon>Sacoglossa</taxon>
        <taxon>Placobranchoidea</taxon>
        <taxon>Plakobranchidae</taxon>
        <taxon>Plakobranchus</taxon>
    </lineage>
</organism>
<accession>A0AAV3Z6W1</accession>
<keyword evidence="3" id="KW-1185">Reference proteome</keyword>